<reference evidence="1" key="1">
    <citation type="submission" date="2023-03" db="EMBL/GenBank/DDBJ databases">
        <authorList>
            <person name="Steffen K."/>
            <person name="Cardenas P."/>
        </authorList>
    </citation>
    <scope>NUCLEOTIDE SEQUENCE</scope>
</reference>
<comment type="caution">
    <text evidence="1">The sequence shown here is derived from an EMBL/GenBank/DDBJ whole genome shotgun (WGS) entry which is preliminary data.</text>
</comment>
<protein>
    <submittedName>
        <fullName evidence="1">Probable enoyl-CoA hydratase</fullName>
    </submittedName>
</protein>
<dbReference type="Proteomes" id="UP001174909">
    <property type="component" value="Unassembled WGS sequence"/>
</dbReference>
<evidence type="ECO:0000313" key="1">
    <source>
        <dbReference type="EMBL" id="CAI7998212.1"/>
    </source>
</evidence>
<dbReference type="AlphaFoldDB" id="A0AA35QZE3"/>
<dbReference type="GO" id="GO:0003824">
    <property type="term" value="F:catalytic activity"/>
    <property type="evidence" value="ECO:0007669"/>
    <property type="project" value="UniProtKB-ARBA"/>
</dbReference>
<dbReference type="PANTHER" id="PTHR11941">
    <property type="entry name" value="ENOYL-COA HYDRATASE-RELATED"/>
    <property type="match status" value="1"/>
</dbReference>
<dbReference type="GO" id="GO:0006635">
    <property type="term" value="P:fatty acid beta-oxidation"/>
    <property type="evidence" value="ECO:0007669"/>
    <property type="project" value="TreeGrafter"/>
</dbReference>
<dbReference type="InterPro" id="IPR029045">
    <property type="entry name" value="ClpP/crotonase-like_dom_sf"/>
</dbReference>
<dbReference type="Gene3D" id="3.90.226.10">
    <property type="entry name" value="2-enoyl-CoA Hydratase, Chain A, domain 1"/>
    <property type="match status" value="1"/>
</dbReference>
<dbReference type="PANTHER" id="PTHR11941:SF54">
    <property type="entry name" value="ENOYL-COA HYDRATASE, MITOCHONDRIAL"/>
    <property type="match status" value="1"/>
</dbReference>
<dbReference type="SUPFAM" id="SSF52096">
    <property type="entry name" value="ClpP/crotonase"/>
    <property type="match status" value="1"/>
</dbReference>
<name>A0AA35QZE3_GEOBA</name>
<evidence type="ECO:0000313" key="2">
    <source>
        <dbReference type="Proteomes" id="UP001174909"/>
    </source>
</evidence>
<organism evidence="1 2">
    <name type="scientific">Geodia barretti</name>
    <name type="common">Barrett's horny sponge</name>
    <dbReference type="NCBI Taxonomy" id="519541"/>
    <lineage>
        <taxon>Eukaryota</taxon>
        <taxon>Metazoa</taxon>
        <taxon>Porifera</taxon>
        <taxon>Demospongiae</taxon>
        <taxon>Heteroscleromorpha</taxon>
        <taxon>Tetractinellida</taxon>
        <taxon>Astrophorina</taxon>
        <taxon>Geodiidae</taxon>
        <taxon>Geodia</taxon>
    </lineage>
</organism>
<keyword evidence="2" id="KW-1185">Reference proteome</keyword>
<dbReference type="InterPro" id="IPR001753">
    <property type="entry name" value="Enoyl-CoA_hydra/iso"/>
</dbReference>
<dbReference type="Pfam" id="PF00378">
    <property type="entry name" value="ECH_1"/>
    <property type="match status" value="1"/>
</dbReference>
<dbReference type="CDD" id="cd06558">
    <property type="entry name" value="crotonase-like"/>
    <property type="match status" value="1"/>
</dbReference>
<dbReference type="EMBL" id="CASHTH010000343">
    <property type="protein sequence ID" value="CAI7998212.1"/>
    <property type="molecule type" value="Genomic_DNA"/>
</dbReference>
<accession>A0AA35QZE3</accession>
<proteinExistence type="predicted"/>
<sequence>MVTTYSCINTETVTRPATMGRNEVETHIGVVTLNRPEVLNALNLQLVRELDQAITDYEADDSVGAVIITGAGERAFSAGADIHENRELSPEDREAGQGERAGYTWHLHTSRKPVIGAVNGLCYGGGTVLATSLDFLVGCEKSSFRFLAVNYGQMNATWSLPQLVGIHRPRNCSSAAGRFSPTRPITWASSTTWFPPKNSWIARWTSRPGIARNRVDGLANIKQLLLEHSGLPIEQQYRNEIEGRTGRFKGLTVEEGFSDFLERKGRKPQSA</sequence>
<gene>
    <name evidence="1" type="ORF">GBAR_LOCUS2367</name>
</gene>